<dbReference type="EnsemblMetazoa" id="GBRI044346-RA">
    <property type="protein sequence ID" value="GBRI044346-PA"/>
    <property type="gene ID" value="GBRI044346"/>
</dbReference>
<comment type="similarity">
    <text evidence="2 12">Belongs to the class-III pyridoxal-phosphate-dependent aminotransferase family.</text>
</comment>
<evidence type="ECO:0000256" key="4">
    <source>
        <dbReference type="ARBA" id="ARBA00012912"/>
    </source>
</evidence>
<evidence type="ECO:0000256" key="9">
    <source>
        <dbReference type="ARBA" id="ARBA00030204"/>
    </source>
</evidence>
<evidence type="ECO:0000256" key="3">
    <source>
        <dbReference type="ARBA" id="ARBA00012876"/>
    </source>
</evidence>
<reference evidence="14" key="1">
    <citation type="submission" date="2014-03" db="EMBL/GenBank/DDBJ databases">
        <authorList>
            <person name="Aksoy S."/>
            <person name="Warren W."/>
            <person name="Wilson R.K."/>
        </authorList>
    </citation>
    <scope>NUCLEOTIDE SEQUENCE [LARGE SCALE GENOMIC DNA]</scope>
    <source>
        <strain evidence="14">IAEA</strain>
    </source>
</reference>
<dbReference type="InterPro" id="IPR015421">
    <property type="entry name" value="PyrdxlP-dep_Trfase_major"/>
</dbReference>
<evidence type="ECO:0000256" key="5">
    <source>
        <dbReference type="ARBA" id="ARBA00022576"/>
    </source>
</evidence>
<dbReference type="InterPro" id="IPR015424">
    <property type="entry name" value="PyrdxlP-dep_Trfase"/>
</dbReference>
<proteinExistence type="inferred from homology"/>
<evidence type="ECO:0000256" key="1">
    <source>
        <dbReference type="ARBA" id="ARBA00001933"/>
    </source>
</evidence>
<dbReference type="STRING" id="37001.A0A1A9X4W3"/>
<dbReference type="SUPFAM" id="SSF53383">
    <property type="entry name" value="PLP-dependent transferases"/>
    <property type="match status" value="1"/>
</dbReference>
<dbReference type="Proteomes" id="UP000091820">
    <property type="component" value="Unassembled WGS sequence"/>
</dbReference>
<dbReference type="InterPro" id="IPR004631">
    <property type="entry name" value="4NH2But_aminotransferase_euk"/>
</dbReference>
<dbReference type="AlphaFoldDB" id="A0A1A9X4W3"/>
<dbReference type="InterPro" id="IPR015422">
    <property type="entry name" value="PyrdxlP-dep_Trfase_small"/>
</dbReference>
<dbReference type="GO" id="GO:0030170">
    <property type="term" value="F:pyridoxal phosphate binding"/>
    <property type="evidence" value="ECO:0007669"/>
    <property type="project" value="InterPro"/>
</dbReference>
<evidence type="ECO:0000256" key="11">
    <source>
        <dbReference type="ARBA" id="ARBA00031787"/>
    </source>
</evidence>
<dbReference type="Pfam" id="PF00202">
    <property type="entry name" value="Aminotran_3"/>
    <property type="match status" value="1"/>
</dbReference>
<protein>
    <recommendedName>
        <fullName evidence="10">(S)-3-amino-2-methylpropionate transaminase</fullName>
        <ecNumber evidence="4">2.6.1.19</ecNumber>
        <ecNumber evidence="3">2.6.1.22</ecNumber>
    </recommendedName>
    <alternativeName>
        <fullName evidence="11">GABA aminotransferase</fullName>
    </alternativeName>
    <alternativeName>
        <fullName evidence="9">Gamma-amino-N-butyrate transaminase</fullName>
    </alternativeName>
    <alternativeName>
        <fullName evidence="8">L-AIBAT</fullName>
    </alternativeName>
</protein>
<evidence type="ECO:0000256" key="8">
    <source>
        <dbReference type="ARBA" id="ARBA00029760"/>
    </source>
</evidence>
<reference evidence="13" key="2">
    <citation type="submission" date="2020-05" db="UniProtKB">
        <authorList>
            <consortium name="EnsemblMetazoa"/>
        </authorList>
    </citation>
    <scope>IDENTIFICATION</scope>
    <source>
        <strain evidence="13">IAEA</strain>
    </source>
</reference>
<dbReference type="Gene3D" id="3.40.640.10">
    <property type="entry name" value="Type I PLP-dependent aspartate aminotransferase-like (Major domain)"/>
    <property type="match status" value="1"/>
</dbReference>
<sequence>MYRTFANMLKCFGLGKIKLATKTSSYVKYFTSLPEPKEPTIMSSSIPGPKSLELKKKLNSMQLSDAVKFFVDYESSTGNYLCDVDGNVMLDLFMQISTMPLGYNHPRLLGVFNNAKNVKTLVNRPALGFFPGKDWPVKLENILKRIAPKGLDNITTMMCGACANEHAYKNIFITYMRKKRGEDGCFTEEEIESSLRNLPPGAPNLSLLSFCGGFHGRTMGALITTHSKYIHKIDFPSLVWPVAPFPKYKYPLEENASCNEEEDKKCLTRVEELIEEYCKKERPVAGVIVEPIQSEGGDNHASPEFFQQLQCICKKNGISLLLDEVQTGGGCTGKFWCHEHFNLSSPPDVVTFSKKLQLGGFFHTTDFRPRETFRIFNTWMGDPAKVLLLEAIVNVIKEDKLLDQVEKSGKVLKSGLLQSEKEYPHLVNSARGRGTFLAINFETSELRATVIEKLKKLGINVSGCGENAIRLRPALIFEEKHANIFLDRFRKVLSEIK</sequence>
<evidence type="ECO:0000313" key="14">
    <source>
        <dbReference type="Proteomes" id="UP000091820"/>
    </source>
</evidence>
<organism evidence="13 14">
    <name type="scientific">Glossina brevipalpis</name>
    <dbReference type="NCBI Taxonomy" id="37001"/>
    <lineage>
        <taxon>Eukaryota</taxon>
        <taxon>Metazoa</taxon>
        <taxon>Ecdysozoa</taxon>
        <taxon>Arthropoda</taxon>
        <taxon>Hexapoda</taxon>
        <taxon>Insecta</taxon>
        <taxon>Pterygota</taxon>
        <taxon>Neoptera</taxon>
        <taxon>Endopterygota</taxon>
        <taxon>Diptera</taxon>
        <taxon>Brachycera</taxon>
        <taxon>Muscomorpha</taxon>
        <taxon>Hippoboscoidea</taxon>
        <taxon>Glossinidae</taxon>
        <taxon>Glossina</taxon>
    </lineage>
</organism>
<evidence type="ECO:0000313" key="13">
    <source>
        <dbReference type="EnsemblMetazoa" id="GBRI044346-PA"/>
    </source>
</evidence>
<keyword evidence="5" id="KW-0032">Aminotransferase</keyword>
<keyword evidence="14" id="KW-1185">Reference proteome</keyword>
<accession>A0A1A9X4W3</accession>
<dbReference type="GO" id="GO:0034386">
    <property type="term" value="F:4-aminobutyrate:2-oxoglutarate transaminase activity"/>
    <property type="evidence" value="ECO:0007669"/>
    <property type="project" value="UniProtKB-EC"/>
</dbReference>
<keyword evidence="7 12" id="KW-0663">Pyridoxal phosphate</keyword>
<keyword evidence="6" id="KW-0808">Transferase</keyword>
<evidence type="ECO:0000256" key="7">
    <source>
        <dbReference type="ARBA" id="ARBA00022898"/>
    </source>
</evidence>
<dbReference type="NCBIfam" id="TIGR00699">
    <property type="entry name" value="GABAtrns_euk"/>
    <property type="match status" value="1"/>
</dbReference>
<dbReference type="EC" id="2.6.1.19" evidence="4"/>
<evidence type="ECO:0000256" key="10">
    <source>
        <dbReference type="ARBA" id="ARBA00030857"/>
    </source>
</evidence>
<name>A0A1A9X4W3_9MUSC</name>
<dbReference type="GO" id="GO:0005739">
    <property type="term" value="C:mitochondrion"/>
    <property type="evidence" value="ECO:0007669"/>
    <property type="project" value="TreeGrafter"/>
</dbReference>
<evidence type="ECO:0000256" key="2">
    <source>
        <dbReference type="ARBA" id="ARBA00008954"/>
    </source>
</evidence>
<dbReference type="CDD" id="cd00610">
    <property type="entry name" value="OAT_like"/>
    <property type="match status" value="1"/>
</dbReference>
<comment type="cofactor">
    <cofactor evidence="1">
        <name>pyridoxal 5'-phosphate</name>
        <dbReference type="ChEBI" id="CHEBI:597326"/>
    </cofactor>
</comment>
<dbReference type="PANTHER" id="PTHR43206">
    <property type="entry name" value="AMINOTRANSFERASE"/>
    <property type="match status" value="1"/>
</dbReference>
<dbReference type="PIRSF" id="PIRSF000521">
    <property type="entry name" value="Transaminase_4ab_Lys_Orn"/>
    <property type="match status" value="1"/>
</dbReference>
<dbReference type="GO" id="GO:0009450">
    <property type="term" value="P:gamma-aminobutyric acid catabolic process"/>
    <property type="evidence" value="ECO:0007669"/>
    <property type="project" value="TreeGrafter"/>
</dbReference>
<dbReference type="PANTHER" id="PTHR43206:SF1">
    <property type="entry name" value="4-AMINOBUTYRATE AMINOTRANSFERASE, MITOCHONDRIAL"/>
    <property type="match status" value="1"/>
</dbReference>
<dbReference type="InterPro" id="IPR005814">
    <property type="entry name" value="Aminotrans_3"/>
</dbReference>
<dbReference type="Gene3D" id="3.90.1150.10">
    <property type="entry name" value="Aspartate Aminotransferase, domain 1"/>
    <property type="match status" value="1"/>
</dbReference>
<evidence type="ECO:0000256" key="6">
    <source>
        <dbReference type="ARBA" id="ARBA00022679"/>
    </source>
</evidence>
<evidence type="ECO:0000256" key="12">
    <source>
        <dbReference type="RuleBase" id="RU003560"/>
    </source>
</evidence>
<dbReference type="EC" id="2.6.1.22" evidence="3"/>
<dbReference type="VEuPathDB" id="VectorBase:GBRI044346"/>
<dbReference type="FunFam" id="3.40.640.10:FF:000029">
    <property type="entry name" value="4-aminobutyrate aminotransferase, mitochondrial"/>
    <property type="match status" value="1"/>
</dbReference>
<dbReference type="GO" id="GO:0047298">
    <property type="term" value="F:(S)-3-amino-2-methylpropionate transaminase activity"/>
    <property type="evidence" value="ECO:0007669"/>
    <property type="project" value="UniProtKB-EC"/>
</dbReference>